<keyword evidence="2" id="KW-1185">Reference proteome</keyword>
<reference evidence="1 2" key="1">
    <citation type="submission" date="2021-07" db="EMBL/GenBank/DDBJ databases">
        <title>Whole Genome Sequence of Nocardia Iowensis.</title>
        <authorList>
            <person name="Lamm A."/>
            <person name="Collins-Fairclough A.M."/>
            <person name="Bunk B."/>
            <person name="Sproer C."/>
        </authorList>
    </citation>
    <scope>NUCLEOTIDE SEQUENCE [LARGE SCALE GENOMIC DNA]</scope>
    <source>
        <strain evidence="1 2">NRRL 5646</strain>
    </source>
</reference>
<organism evidence="1 2">
    <name type="scientific">Nocardia iowensis</name>
    <dbReference type="NCBI Taxonomy" id="204891"/>
    <lineage>
        <taxon>Bacteria</taxon>
        <taxon>Bacillati</taxon>
        <taxon>Actinomycetota</taxon>
        <taxon>Actinomycetes</taxon>
        <taxon>Mycobacteriales</taxon>
        <taxon>Nocardiaceae</taxon>
        <taxon>Nocardia</taxon>
    </lineage>
</organism>
<evidence type="ECO:0000313" key="2">
    <source>
        <dbReference type="Proteomes" id="UP000694257"/>
    </source>
</evidence>
<proteinExistence type="predicted"/>
<name>A0ABX8RYG1_NOCIO</name>
<evidence type="ECO:0000313" key="1">
    <source>
        <dbReference type="EMBL" id="QXN94603.1"/>
    </source>
</evidence>
<dbReference type="Proteomes" id="UP000694257">
    <property type="component" value="Chromosome"/>
</dbReference>
<accession>A0ABX8RYG1</accession>
<gene>
    <name evidence="1" type="ORF">KV110_17050</name>
</gene>
<dbReference type="EMBL" id="CP078145">
    <property type="protein sequence ID" value="QXN94603.1"/>
    <property type="molecule type" value="Genomic_DNA"/>
</dbReference>
<sequence>MEWIIDHSGGQPLTALPCDLDPHWIIRYLRDLNTRSEVLDFDCNTNDYADYNHMPSGRIRTGMTLEPDHVAMRRVDKTARTVDEYTKLREERPELGNIKFRLSQSNSLDRSLFALAGAEQAAATTAATGAPSPITGYQQHGMNTNAPILLRRRADHDHTFAPI</sequence>
<dbReference type="RefSeq" id="WP_218477223.1">
    <property type="nucleotide sequence ID" value="NZ_BAABJN010000015.1"/>
</dbReference>
<protein>
    <submittedName>
        <fullName evidence="1">Uncharacterized protein</fullName>
    </submittedName>
</protein>